<keyword evidence="2" id="KW-1185">Reference proteome</keyword>
<dbReference type="Pfam" id="PF06041">
    <property type="entry name" value="DUF924"/>
    <property type="match status" value="1"/>
</dbReference>
<proteinExistence type="predicted"/>
<name>A0A261U9D0_9BORD</name>
<evidence type="ECO:0000313" key="1">
    <source>
        <dbReference type="EMBL" id="OZI58211.1"/>
    </source>
</evidence>
<dbReference type="SUPFAM" id="SSF48452">
    <property type="entry name" value="TPR-like"/>
    <property type="match status" value="1"/>
</dbReference>
<reference evidence="1 2" key="1">
    <citation type="submission" date="2017-05" db="EMBL/GenBank/DDBJ databases">
        <title>Complete and WGS of Bordetella genogroups.</title>
        <authorList>
            <person name="Spilker T."/>
            <person name="LiPuma J."/>
        </authorList>
    </citation>
    <scope>NUCLEOTIDE SEQUENCE [LARGE SCALE GENOMIC DNA]</scope>
    <source>
        <strain evidence="1 2">AU9919</strain>
    </source>
</reference>
<evidence type="ECO:0000313" key="2">
    <source>
        <dbReference type="Proteomes" id="UP000216885"/>
    </source>
</evidence>
<organism evidence="1 2">
    <name type="scientific">Bordetella genomosp. 4</name>
    <dbReference type="NCBI Taxonomy" id="463044"/>
    <lineage>
        <taxon>Bacteria</taxon>
        <taxon>Pseudomonadati</taxon>
        <taxon>Pseudomonadota</taxon>
        <taxon>Betaproteobacteria</taxon>
        <taxon>Burkholderiales</taxon>
        <taxon>Alcaligenaceae</taxon>
        <taxon>Bordetella</taxon>
    </lineage>
</organism>
<dbReference type="InterPro" id="IPR011990">
    <property type="entry name" value="TPR-like_helical_dom_sf"/>
</dbReference>
<accession>A0A261U9D0</accession>
<dbReference type="Gene3D" id="1.20.58.320">
    <property type="entry name" value="TPR-like"/>
    <property type="match status" value="1"/>
</dbReference>
<gene>
    <name evidence="1" type="ORF">CAL20_07815</name>
</gene>
<evidence type="ECO:0008006" key="3">
    <source>
        <dbReference type="Google" id="ProtNLM"/>
    </source>
</evidence>
<comment type="caution">
    <text evidence="1">The sequence shown here is derived from an EMBL/GenBank/DDBJ whole genome shotgun (WGS) entry which is preliminary data.</text>
</comment>
<dbReference type="InterPro" id="IPR010323">
    <property type="entry name" value="DUF924"/>
</dbReference>
<dbReference type="EMBL" id="NEVQ01000011">
    <property type="protein sequence ID" value="OZI58211.1"/>
    <property type="molecule type" value="Genomic_DNA"/>
</dbReference>
<dbReference type="Gene3D" id="1.25.40.10">
    <property type="entry name" value="Tetratricopeptide repeat domain"/>
    <property type="match status" value="1"/>
</dbReference>
<dbReference type="Proteomes" id="UP000216885">
    <property type="component" value="Unassembled WGS sequence"/>
</dbReference>
<dbReference type="RefSeq" id="WP_094837564.1">
    <property type="nucleotide sequence ID" value="NZ_NEVQ01000011.1"/>
</dbReference>
<dbReference type="AlphaFoldDB" id="A0A261U9D0"/>
<sequence>MVVVTTLNTWRADAQDLPDEALAVVRFWRDAGADRWFNKSEAFDEEFRGRFLSLHEAAARGELDGWARTAEGALALLILLDQFPRNAFRGTARMYETDARARMIAHQAVDNGLDEQVEKALRVFFYLPFSHSENIQDQRRGVERNQRLGQPWLTHALGHADIIERFGRFPHRNPLLGRSTTAQEQAFLDAGGFAG</sequence>
<protein>
    <recommendedName>
        <fullName evidence="3">DUF924 domain-containing protein</fullName>
    </recommendedName>
</protein>